<dbReference type="OrthoDB" id="1906821at2"/>
<evidence type="ECO:0000313" key="2">
    <source>
        <dbReference type="Proteomes" id="UP000215509"/>
    </source>
</evidence>
<reference evidence="1 2" key="1">
    <citation type="submission" date="2017-07" db="EMBL/GenBank/DDBJ databases">
        <title>Genome sequencing and assembly of Paenibacillus rigui.</title>
        <authorList>
            <person name="Mayilraj S."/>
        </authorList>
    </citation>
    <scope>NUCLEOTIDE SEQUENCE [LARGE SCALE GENOMIC DNA]</scope>
    <source>
        <strain evidence="1 2">JCM 16352</strain>
    </source>
</reference>
<sequence>MKPQEFIEKYQLHDSLVKGYEYSSVEGTLTLELELCNWKQAGYTENEPEMVDAKLTFQRVNSFKIDPENFVPDYNDILVVEPIELGGVKFVVLCEGDVAILTLVADELIFELNKE</sequence>
<dbReference type="Proteomes" id="UP000215509">
    <property type="component" value="Unassembled WGS sequence"/>
</dbReference>
<accession>A0A229UK21</accession>
<proteinExistence type="predicted"/>
<keyword evidence="2" id="KW-1185">Reference proteome</keyword>
<name>A0A229UK21_9BACL</name>
<evidence type="ECO:0000313" key="1">
    <source>
        <dbReference type="EMBL" id="OXM83249.1"/>
    </source>
</evidence>
<comment type="caution">
    <text evidence="1">The sequence shown here is derived from an EMBL/GenBank/DDBJ whole genome shotgun (WGS) entry which is preliminary data.</text>
</comment>
<organism evidence="1 2">
    <name type="scientific">Paenibacillus rigui</name>
    <dbReference type="NCBI Taxonomy" id="554312"/>
    <lineage>
        <taxon>Bacteria</taxon>
        <taxon>Bacillati</taxon>
        <taxon>Bacillota</taxon>
        <taxon>Bacilli</taxon>
        <taxon>Bacillales</taxon>
        <taxon>Paenibacillaceae</taxon>
        <taxon>Paenibacillus</taxon>
    </lineage>
</organism>
<protein>
    <submittedName>
        <fullName evidence="1">Uncharacterized protein</fullName>
    </submittedName>
</protein>
<dbReference type="AlphaFoldDB" id="A0A229UK21"/>
<dbReference type="EMBL" id="NMQW01000049">
    <property type="protein sequence ID" value="OXM83249.1"/>
    <property type="molecule type" value="Genomic_DNA"/>
</dbReference>
<gene>
    <name evidence="1" type="ORF">CF651_26315</name>
</gene>
<dbReference type="RefSeq" id="WP_094017841.1">
    <property type="nucleotide sequence ID" value="NZ_NMQW01000049.1"/>
</dbReference>